<dbReference type="Proteomes" id="UP000294581">
    <property type="component" value="Unassembled WGS sequence"/>
</dbReference>
<gene>
    <name evidence="2" type="ORF">C7445_11170</name>
</gene>
<dbReference type="InterPro" id="IPR053136">
    <property type="entry name" value="UTP_pyrophosphatase-like"/>
</dbReference>
<accession>A0A4R8LJ15</accession>
<dbReference type="Gene3D" id="3.30.2010.10">
    <property type="entry name" value="Metalloproteases ('zincins'), catalytic domain"/>
    <property type="match status" value="1"/>
</dbReference>
<feature type="domain" description="YgjP-like metallopeptidase" evidence="1">
    <location>
        <begin position="41"/>
        <end position="238"/>
    </location>
</feature>
<comment type="caution">
    <text evidence="2">The sequence shown here is derived from an EMBL/GenBank/DDBJ whole genome shotgun (WGS) entry which is preliminary data.</text>
</comment>
<dbReference type="PANTHER" id="PTHR30399:SF1">
    <property type="entry name" value="UTP PYROPHOSPHATASE"/>
    <property type="match status" value="1"/>
</dbReference>
<sequence>MRYNESMDKRKHQDMDPIYQIALNGVIIPYTVAAPRPNQVRIILRWDNGMLRVSAPRRTPMAAIQGAIERNREWVLAQQQTSPALDVLPLVPGDTISLRGTPWSIHLAETTVGMYPDQRCIFVPEAQPAIQHQVLYALIRQLAADVLPKRTWALATEHGLFPEIVRVREQRSRWGSCSTKRNIQLNWRLIQAPDRIVDYVIIHELAHLREMNHSQRFWSIVETIIPDWRQRRAWLKHHGNELFRLREDGWVQS</sequence>
<evidence type="ECO:0000313" key="3">
    <source>
        <dbReference type="Proteomes" id="UP000294581"/>
    </source>
</evidence>
<dbReference type="AlphaFoldDB" id="A0A4R8LJ15"/>
<dbReference type="InterPro" id="IPR002725">
    <property type="entry name" value="YgjP-like_metallopeptidase"/>
</dbReference>
<dbReference type="EMBL" id="SORF01000011">
    <property type="protein sequence ID" value="TDY43422.1"/>
    <property type="molecule type" value="Genomic_DNA"/>
</dbReference>
<proteinExistence type="predicted"/>
<keyword evidence="3" id="KW-1185">Reference proteome</keyword>
<reference evidence="2 3" key="1">
    <citation type="submission" date="2019-03" db="EMBL/GenBank/DDBJ databases">
        <title>Genomic Encyclopedia of Type Strains, Phase IV (KMG-IV): sequencing the most valuable type-strain genomes for metagenomic binning, comparative biology and taxonomic classification.</title>
        <authorList>
            <person name="Goeker M."/>
        </authorList>
    </citation>
    <scope>NUCLEOTIDE SEQUENCE [LARGE SCALE GENOMIC DNA]</scope>
    <source>
        <strain evidence="2 3">DSM 17974</strain>
    </source>
</reference>
<dbReference type="Pfam" id="PF01863">
    <property type="entry name" value="YgjP-like"/>
    <property type="match status" value="1"/>
</dbReference>
<evidence type="ECO:0000259" key="1">
    <source>
        <dbReference type="Pfam" id="PF01863"/>
    </source>
</evidence>
<protein>
    <recommendedName>
        <fullName evidence="1">YgjP-like metallopeptidase domain-containing protein</fullName>
    </recommendedName>
</protein>
<organism evidence="2 3">
    <name type="scientific">Alicyclobacillus sacchari</name>
    <dbReference type="NCBI Taxonomy" id="392010"/>
    <lineage>
        <taxon>Bacteria</taxon>
        <taxon>Bacillati</taxon>
        <taxon>Bacillota</taxon>
        <taxon>Bacilli</taxon>
        <taxon>Bacillales</taxon>
        <taxon>Alicyclobacillaceae</taxon>
        <taxon>Alicyclobacillus</taxon>
    </lineage>
</organism>
<dbReference type="PANTHER" id="PTHR30399">
    <property type="entry name" value="UNCHARACTERIZED PROTEIN YGJP"/>
    <property type="match status" value="1"/>
</dbReference>
<dbReference type="CDD" id="cd07344">
    <property type="entry name" value="M48_yhfN_like"/>
    <property type="match status" value="1"/>
</dbReference>
<name>A0A4R8LJ15_9BACL</name>
<evidence type="ECO:0000313" key="2">
    <source>
        <dbReference type="EMBL" id="TDY43422.1"/>
    </source>
</evidence>